<protein>
    <submittedName>
        <fullName evidence="2">Uncharacterized protein</fullName>
    </submittedName>
</protein>
<dbReference type="EMBL" id="CAUYUJ010007113">
    <property type="protein sequence ID" value="CAK0819608.1"/>
    <property type="molecule type" value="Genomic_DNA"/>
</dbReference>
<comment type="caution">
    <text evidence="2">The sequence shown here is derived from an EMBL/GenBank/DDBJ whole genome shotgun (WGS) entry which is preliminary data.</text>
</comment>
<feature type="non-terminal residue" evidence="2">
    <location>
        <position position="260"/>
    </location>
</feature>
<accession>A0ABN9RP49</accession>
<evidence type="ECO:0000313" key="2">
    <source>
        <dbReference type="EMBL" id="CAK0819608.1"/>
    </source>
</evidence>
<evidence type="ECO:0000313" key="3">
    <source>
        <dbReference type="Proteomes" id="UP001189429"/>
    </source>
</evidence>
<feature type="non-terminal residue" evidence="2">
    <location>
        <position position="1"/>
    </location>
</feature>
<proteinExistence type="predicted"/>
<organism evidence="2 3">
    <name type="scientific">Prorocentrum cordatum</name>
    <dbReference type="NCBI Taxonomy" id="2364126"/>
    <lineage>
        <taxon>Eukaryota</taxon>
        <taxon>Sar</taxon>
        <taxon>Alveolata</taxon>
        <taxon>Dinophyceae</taxon>
        <taxon>Prorocentrales</taxon>
        <taxon>Prorocentraceae</taxon>
        <taxon>Prorocentrum</taxon>
    </lineage>
</organism>
<feature type="region of interest" description="Disordered" evidence="1">
    <location>
        <begin position="1"/>
        <end position="20"/>
    </location>
</feature>
<reference evidence="2" key="1">
    <citation type="submission" date="2023-10" db="EMBL/GenBank/DDBJ databases">
        <authorList>
            <person name="Chen Y."/>
            <person name="Shah S."/>
            <person name="Dougan E. K."/>
            <person name="Thang M."/>
            <person name="Chan C."/>
        </authorList>
    </citation>
    <scope>NUCLEOTIDE SEQUENCE [LARGE SCALE GENOMIC DNA]</scope>
</reference>
<evidence type="ECO:0000256" key="1">
    <source>
        <dbReference type="SAM" id="MobiDB-lite"/>
    </source>
</evidence>
<sequence>DKRNGFFGETDEYNDDRRQEEERCEIADIVDQLVNLADEEDEALIGDADEHGDPEDGVYAELKQMGRNYKEARDLIRKLRLARDYYLALAKDCPERGKARGKVTPNDTMWFALLELGELVLLLDDVPGIWAILDCGATRSLIGVSMAEYLTYDMEENFGLEFEGDHSETVELSIVDYEMPLLIGMDLLGPDRTSALIDCGKGYLMMPKMSPHPFECQKMPSGHLAINVATPKWWETVFWSIPNASYIGTTLALEDKTLGK</sequence>
<keyword evidence="3" id="KW-1185">Reference proteome</keyword>
<gene>
    <name evidence="2" type="ORF">PCOR1329_LOCUS21559</name>
</gene>
<name>A0ABN9RP49_9DINO</name>
<dbReference type="Proteomes" id="UP001189429">
    <property type="component" value="Unassembled WGS sequence"/>
</dbReference>